<organism evidence="1">
    <name type="scientific">Siphoviridae sp. ctj7g1</name>
    <dbReference type="NCBI Taxonomy" id="2826438"/>
    <lineage>
        <taxon>Viruses</taxon>
        <taxon>Duplodnaviria</taxon>
        <taxon>Heunggongvirae</taxon>
        <taxon>Uroviricota</taxon>
        <taxon>Caudoviricetes</taxon>
    </lineage>
</organism>
<reference evidence="1" key="1">
    <citation type="journal article" date="2021" name="Proc. Natl. Acad. Sci. U.S.A.">
        <title>A Catalog of Tens of Thousands of Viruses from Human Metagenomes Reveals Hidden Associations with Chronic Diseases.</title>
        <authorList>
            <person name="Tisza M.J."/>
            <person name="Buck C.B."/>
        </authorList>
    </citation>
    <scope>NUCLEOTIDE SEQUENCE</scope>
    <source>
        <strain evidence="1">Ctj7g1</strain>
    </source>
</reference>
<accession>A0A8S5R1R1</accession>
<name>A0A8S5R1R1_9CAUD</name>
<protein>
    <submittedName>
        <fullName evidence="1">Uncharacterized protein</fullName>
    </submittedName>
</protein>
<sequence>MKGKFVEWVSMILVAHRIGDSSSRYACLGWSTQFFFCLSRFLRISCSISNSYKKPRPI</sequence>
<proteinExistence type="predicted"/>
<dbReference type="EMBL" id="BK015796">
    <property type="protein sequence ID" value="DAE25288.1"/>
    <property type="molecule type" value="Genomic_DNA"/>
</dbReference>
<evidence type="ECO:0000313" key="1">
    <source>
        <dbReference type="EMBL" id="DAE25288.1"/>
    </source>
</evidence>